<dbReference type="AlphaFoldDB" id="A0A2N5XZC1"/>
<name>A0A2N5XZC1_9GAMM</name>
<comment type="caution">
    <text evidence="10">The sequence shown here is derived from an EMBL/GenBank/DDBJ whole genome shotgun (WGS) entry which is preliminary data.</text>
</comment>
<dbReference type="Proteomes" id="UP000234845">
    <property type="component" value="Unassembled WGS sequence"/>
</dbReference>
<comment type="subcellular location">
    <subcellularLocation>
        <location evidence="1">Cell membrane</location>
        <topology evidence="1">Multi-pass membrane protein</topology>
    </subcellularLocation>
</comment>
<feature type="transmembrane region" description="Helical" evidence="9">
    <location>
        <begin position="163"/>
        <end position="181"/>
    </location>
</feature>
<dbReference type="PANTHER" id="PTHR32024">
    <property type="entry name" value="TRK SYSTEM POTASSIUM UPTAKE PROTEIN TRKG-RELATED"/>
    <property type="match status" value="1"/>
</dbReference>
<protein>
    <submittedName>
        <fullName evidence="10">Cation transporter</fullName>
    </submittedName>
</protein>
<dbReference type="PANTHER" id="PTHR32024:SF2">
    <property type="entry name" value="TRK SYSTEM POTASSIUM UPTAKE PROTEIN TRKG-RELATED"/>
    <property type="match status" value="1"/>
</dbReference>
<comment type="similarity">
    <text evidence="2">Belongs to the TrkH potassium transport family.</text>
</comment>
<keyword evidence="7" id="KW-0406">Ion transport</keyword>
<organism evidence="10 11">
    <name type="scientific">Kineobactrum sediminis</name>
    <dbReference type="NCBI Taxonomy" id="1905677"/>
    <lineage>
        <taxon>Bacteria</taxon>
        <taxon>Pseudomonadati</taxon>
        <taxon>Pseudomonadota</taxon>
        <taxon>Gammaproteobacteria</taxon>
        <taxon>Cellvibrionales</taxon>
        <taxon>Halieaceae</taxon>
        <taxon>Kineobactrum</taxon>
    </lineage>
</organism>
<feature type="transmembrane region" description="Helical" evidence="9">
    <location>
        <begin position="424"/>
        <end position="444"/>
    </location>
</feature>
<proteinExistence type="inferred from homology"/>
<feature type="transmembrane region" description="Helical" evidence="9">
    <location>
        <begin position="364"/>
        <end position="387"/>
    </location>
</feature>
<dbReference type="GO" id="GO:0008324">
    <property type="term" value="F:monoatomic cation transmembrane transporter activity"/>
    <property type="evidence" value="ECO:0007669"/>
    <property type="project" value="InterPro"/>
</dbReference>
<sequence>MLAALNSVPLGVAVLFGEFEVAGRYAIVLLALLALALPLSRMTAPGQLQMNEAMTVVVLVFLLGSLVSSYSLGAASDKWLDSWFEAVSGITTTGLSTMGSVEDKPRAFLFARSWMQWYGGLGIVVLSLVLFLRNSVAARRLMDIEATGETLVSTTQIYARRIAIVYGILTVCALTATWLVMDDGFVALLHSLSAVSTGGFSTFDNSLARLEPLAAGVLMGFAWLGAVSLPLYFLIWQKGPSALLHDLELRALLIATAVLAGLLYLWLPANGHGWPDALLMGMSAQSTTGFSTLAVSDLDDASKLAMIGSMLAGGSVGSTAGGFKLLRLLLLLRLLQLLLARAAAPRHAVIEARLGARRIADEDLWRAMLLMVMFMLLIFLSWLAFVAHGYPPLDALFEVVSASATVGLSTGITRPDLEPFLKVLLCFDMLAGRIEIFALLVVLYPGTWFGERSGAL</sequence>
<evidence type="ECO:0000256" key="3">
    <source>
        <dbReference type="ARBA" id="ARBA00022448"/>
    </source>
</evidence>
<evidence type="ECO:0000256" key="2">
    <source>
        <dbReference type="ARBA" id="ARBA00009137"/>
    </source>
</evidence>
<keyword evidence="5 9" id="KW-0812">Transmembrane</keyword>
<dbReference type="GO" id="GO:0030001">
    <property type="term" value="P:metal ion transport"/>
    <property type="evidence" value="ECO:0007669"/>
    <property type="project" value="UniProtKB-ARBA"/>
</dbReference>
<feature type="transmembrane region" description="Helical" evidence="9">
    <location>
        <begin position="22"/>
        <end position="41"/>
    </location>
</feature>
<keyword evidence="8 9" id="KW-0472">Membrane</keyword>
<dbReference type="InterPro" id="IPR003445">
    <property type="entry name" value="Cat_transpt"/>
</dbReference>
<keyword evidence="3" id="KW-0813">Transport</keyword>
<feature type="transmembrane region" description="Helical" evidence="9">
    <location>
        <begin position="53"/>
        <end position="73"/>
    </location>
</feature>
<dbReference type="GO" id="GO:0005886">
    <property type="term" value="C:plasma membrane"/>
    <property type="evidence" value="ECO:0007669"/>
    <property type="project" value="UniProtKB-SubCell"/>
</dbReference>
<evidence type="ECO:0000313" key="11">
    <source>
        <dbReference type="Proteomes" id="UP000234845"/>
    </source>
</evidence>
<feature type="transmembrane region" description="Helical" evidence="9">
    <location>
        <begin position="213"/>
        <end position="235"/>
    </location>
</feature>
<accession>A0A2N5XZC1</accession>
<feature type="transmembrane region" description="Helical" evidence="9">
    <location>
        <begin position="114"/>
        <end position="132"/>
    </location>
</feature>
<evidence type="ECO:0000256" key="5">
    <source>
        <dbReference type="ARBA" id="ARBA00022692"/>
    </source>
</evidence>
<evidence type="ECO:0000256" key="6">
    <source>
        <dbReference type="ARBA" id="ARBA00022989"/>
    </source>
</evidence>
<gene>
    <name evidence="10" type="ORF">CWI75_15680</name>
</gene>
<feature type="transmembrane region" description="Helical" evidence="9">
    <location>
        <begin position="247"/>
        <end position="267"/>
    </location>
</feature>
<dbReference type="EMBL" id="PKLZ01000013">
    <property type="protein sequence ID" value="PLW81491.1"/>
    <property type="molecule type" value="Genomic_DNA"/>
</dbReference>
<evidence type="ECO:0000313" key="10">
    <source>
        <dbReference type="EMBL" id="PLW81491.1"/>
    </source>
</evidence>
<keyword evidence="11" id="KW-1185">Reference proteome</keyword>
<reference evidence="11" key="1">
    <citation type="submission" date="2017-11" db="EMBL/GenBank/DDBJ databases">
        <title>The draft genome sequence of Chromatocurvus sp. F02.</title>
        <authorList>
            <person name="Du Z.-J."/>
            <person name="Chang Y.-Q."/>
        </authorList>
    </citation>
    <scope>NUCLEOTIDE SEQUENCE [LARGE SCALE GENOMIC DNA]</scope>
    <source>
        <strain evidence="11">F02</strain>
    </source>
</reference>
<evidence type="ECO:0000256" key="4">
    <source>
        <dbReference type="ARBA" id="ARBA00022475"/>
    </source>
</evidence>
<evidence type="ECO:0000256" key="7">
    <source>
        <dbReference type="ARBA" id="ARBA00023065"/>
    </source>
</evidence>
<keyword evidence="6 9" id="KW-1133">Transmembrane helix</keyword>
<keyword evidence="4" id="KW-1003">Cell membrane</keyword>
<evidence type="ECO:0000256" key="1">
    <source>
        <dbReference type="ARBA" id="ARBA00004651"/>
    </source>
</evidence>
<evidence type="ECO:0000256" key="9">
    <source>
        <dbReference type="SAM" id="Phobius"/>
    </source>
</evidence>
<dbReference type="OrthoDB" id="9810952at2"/>
<dbReference type="Pfam" id="PF02386">
    <property type="entry name" value="TrkH"/>
    <property type="match status" value="1"/>
</dbReference>
<evidence type="ECO:0000256" key="8">
    <source>
        <dbReference type="ARBA" id="ARBA00023136"/>
    </source>
</evidence>